<feature type="domain" description="ABC transmembrane type-1" evidence="8">
    <location>
        <begin position="66"/>
        <end position="278"/>
    </location>
</feature>
<sequence>MKLRKYAAPYMFIAPFFILFIVFQFVPMVWSFWLSFRQWNGLGPTKFIGLENYTMLFRDAMFRDAFFNTLYYWFFSLILVLPIAFMLASLLAYGGLKKKNYFQTALFIPHITASVAAALVFSILFDDRGFINQILGFFGINPLPWLTSTGLSKLPVLLLIVWRNAPWYMMIIYSGLIGINPELYEAAYIDGASAAKRFIYITIPCVAPILFFSAITLSIESWRVFNEPYVLTKGGPGSSSLSLVQYMYENGFRIFKMGYASTIGYALTAVLLLVSVVQARLMKNQSGGIWGSA</sequence>
<dbReference type="Gene3D" id="1.10.3720.10">
    <property type="entry name" value="MetI-like"/>
    <property type="match status" value="1"/>
</dbReference>
<dbReference type="PANTHER" id="PTHR30193">
    <property type="entry name" value="ABC TRANSPORTER PERMEASE PROTEIN"/>
    <property type="match status" value="1"/>
</dbReference>
<keyword evidence="5 7" id="KW-1133">Transmembrane helix</keyword>
<dbReference type="SUPFAM" id="SSF161098">
    <property type="entry name" value="MetI-like"/>
    <property type="match status" value="1"/>
</dbReference>
<dbReference type="InterPro" id="IPR035906">
    <property type="entry name" value="MetI-like_sf"/>
</dbReference>
<organism evidence="9 10">
    <name type="scientific">Breznakiella homolactica</name>
    <dbReference type="NCBI Taxonomy" id="2798577"/>
    <lineage>
        <taxon>Bacteria</taxon>
        <taxon>Pseudomonadati</taxon>
        <taxon>Spirochaetota</taxon>
        <taxon>Spirochaetia</taxon>
        <taxon>Spirochaetales</taxon>
        <taxon>Breznakiellaceae</taxon>
        <taxon>Breznakiella</taxon>
    </lineage>
</organism>
<keyword evidence="2 7" id="KW-0813">Transport</keyword>
<feature type="transmembrane region" description="Helical" evidence="7">
    <location>
        <begin position="145"/>
        <end position="162"/>
    </location>
</feature>
<dbReference type="KEGG" id="bhc:JFL75_05140"/>
<keyword evidence="6 7" id="KW-0472">Membrane</keyword>
<dbReference type="PROSITE" id="PS50928">
    <property type="entry name" value="ABC_TM1"/>
    <property type="match status" value="1"/>
</dbReference>
<reference evidence="9" key="1">
    <citation type="submission" date="2021-01" db="EMBL/GenBank/DDBJ databases">
        <title>Description of Breznakiella homolactica.</title>
        <authorList>
            <person name="Song Y."/>
            <person name="Brune A."/>
        </authorList>
    </citation>
    <scope>NUCLEOTIDE SEQUENCE</scope>
    <source>
        <strain evidence="9">RmG30</strain>
    </source>
</reference>
<keyword evidence="4 7" id="KW-0812">Transmembrane</keyword>
<feature type="transmembrane region" description="Helical" evidence="7">
    <location>
        <begin position="198"/>
        <end position="219"/>
    </location>
</feature>
<gene>
    <name evidence="9" type="ORF">JFL75_05140</name>
</gene>
<dbReference type="RefSeq" id="WP_215627610.1">
    <property type="nucleotide sequence ID" value="NZ_CP067089.2"/>
</dbReference>
<feature type="transmembrane region" description="Helical" evidence="7">
    <location>
        <begin position="105"/>
        <end position="125"/>
    </location>
</feature>
<dbReference type="PANTHER" id="PTHR30193:SF37">
    <property type="entry name" value="INNER MEMBRANE ABC TRANSPORTER PERMEASE PROTEIN YCJO"/>
    <property type="match status" value="1"/>
</dbReference>
<comment type="subcellular location">
    <subcellularLocation>
        <location evidence="1 7">Cell membrane</location>
        <topology evidence="1 7">Multi-pass membrane protein</topology>
    </subcellularLocation>
</comment>
<evidence type="ECO:0000313" key="10">
    <source>
        <dbReference type="Proteomes" id="UP000595917"/>
    </source>
</evidence>
<dbReference type="Pfam" id="PF00528">
    <property type="entry name" value="BPD_transp_1"/>
    <property type="match status" value="1"/>
</dbReference>
<accession>A0A7T7XPU5</accession>
<evidence type="ECO:0000256" key="3">
    <source>
        <dbReference type="ARBA" id="ARBA00022475"/>
    </source>
</evidence>
<evidence type="ECO:0000256" key="5">
    <source>
        <dbReference type="ARBA" id="ARBA00022989"/>
    </source>
</evidence>
<feature type="transmembrane region" description="Helical" evidence="7">
    <location>
        <begin position="70"/>
        <end position="93"/>
    </location>
</feature>
<keyword evidence="10" id="KW-1185">Reference proteome</keyword>
<evidence type="ECO:0000256" key="6">
    <source>
        <dbReference type="ARBA" id="ARBA00023136"/>
    </source>
</evidence>
<feature type="transmembrane region" description="Helical" evidence="7">
    <location>
        <begin position="12"/>
        <end position="33"/>
    </location>
</feature>
<dbReference type="InterPro" id="IPR051393">
    <property type="entry name" value="ABC_transporter_permease"/>
</dbReference>
<evidence type="ECO:0000256" key="2">
    <source>
        <dbReference type="ARBA" id="ARBA00022448"/>
    </source>
</evidence>
<dbReference type="GO" id="GO:0055085">
    <property type="term" value="P:transmembrane transport"/>
    <property type="evidence" value="ECO:0007669"/>
    <property type="project" value="InterPro"/>
</dbReference>
<keyword evidence="3" id="KW-1003">Cell membrane</keyword>
<dbReference type="EMBL" id="CP067089">
    <property type="protein sequence ID" value="QQO10306.1"/>
    <property type="molecule type" value="Genomic_DNA"/>
</dbReference>
<evidence type="ECO:0000256" key="1">
    <source>
        <dbReference type="ARBA" id="ARBA00004651"/>
    </source>
</evidence>
<dbReference type="CDD" id="cd06261">
    <property type="entry name" value="TM_PBP2"/>
    <property type="match status" value="1"/>
</dbReference>
<evidence type="ECO:0000256" key="4">
    <source>
        <dbReference type="ARBA" id="ARBA00022692"/>
    </source>
</evidence>
<dbReference type="GO" id="GO:0005886">
    <property type="term" value="C:plasma membrane"/>
    <property type="evidence" value="ECO:0007669"/>
    <property type="project" value="UniProtKB-SubCell"/>
</dbReference>
<proteinExistence type="inferred from homology"/>
<evidence type="ECO:0000259" key="8">
    <source>
        <dbReference type="PROSITE" id="PS50928"/>
    </source>
</evidence>
<protein>
    <submittedName>
        <fullName evidence="9">Sugar ABC transporter permease</fullName>
    </submittedName>
</protein>
<dbReference type="AlphaFoldDB" id="A0A7T7XPU5"/>
<dbReference type="InterPro" id="IPR000515">
    <property type="entry name" value="MetI-like"/>
</dbReference>
<name>A0A7T7XPU5_9SPIR</name>
<dbReference type="Proteomes" id="UP000595917">
    <property type="component" value="Chromosome"/>
</dbReference>
<evidence type="ECO:0000313" key="9">
    <source>
        <dbReference type="EMBL" id="QQO10306.1"/>
    </source>
</evidence>
<feature type="transmembrane region" description="Helical" evidence="7">
    <location>
        <begin position="257"/>
        <end position="277"/>
    </location>
</feature>
<evidence type="ECO:0000256" key="7">
    <source>
        <dbReference type="RuleBase" id="RU363032"/>
    </source>
</evidence>
<comment type="similarity">
    <text evidence="7">Belongs to the binding-protein-dependent transport system permease family.</text>
</comment>